<comment type="caution">
    <text evidence="3">The sequence shown here is derived from an EMBL/GenBank/DDBJ whole genome shotgun (WGS) entry which is preliminary data.</text>
</comment>
<evidence type="ECO:0000256" key="1">
    <source>
        <dbReference type="SAM" id="MobiDB-lite"/>
    </source>
</evidence>
<sequence>MTTYTLHLARDARPGDPTALDEAEIVKDGFSWGAFFFTFLWFFFHRLWLAGLLVLVALVALQVVLTALNVNLGVRFVAELLFQILIGLEAESLRRWTYDRHGRTAVDVVTASDRDEAEAKTFARWLQQAASRSATSSSPSPSSALRPHPGTEPVIGLFPDAERPR</sequence>
<evidence type="ECO:0000313" key="4">
    <source>
        <dbReference type="Proteomes" id="UP000704176"/>
    </source>
</evidence>
<dbReference type="EMBL" id="JAIRBM010000008">
    <property type="protein sequence ID" value="MBZ6077043.1"/>
    <property type="molecule type" value="Genomic_DNA"/>
</dbReference>
<dbReference type="Proteomes" id="UP000704176">
    <property type="component" value="Unassembled WGS sequence"/>
</dbReference>
<accession>A0ABS7VNC4</accession>
<organism evidence="3 4">
    <name type="scientific">Microvirga puerhi</name>
    <dbReference type="NCBI Taxonomy" id="2876078"/>
    <lineage>
        <taxon>Bacteria</taxon>
        <taxon>Pseudomonadati</taxon>
        <taxon>Pseudomonadota</taxon>
        <taxon>Alphaproteobacteria</taxon>
        <taxon>Hyphomicrobiales</taxon>
        <taxon>Methylobacteriaceae</taxon>
        <taxon>Microvirga</taxon>
    </lineage>
</organism>
<proteinExistence type="predicted"/>
<gene>
    <name evidence="3" type="ORF">K9B37_12225</name>
</gene>
<feature type="compositionally biased region" description="Low complexity" evidence="1">
    <location>
        <begin position="130"/>
        <end position="144"/>
    </location>
</feature>
<reference evidence="3 4" key="1">
    <citation type="submission" date="2021-09" db="EMBL/GenBank/DDBJ databases">
        <title>The complete genome sequence of a new microorganism.</title>
        <authorList>
            <person name="Zi Z."/>
        </authorList>
    </citation>
    <scope>NUCLEOTIDE SEQUENCE [LARGE SCALE GENOMIC DNA]</scope>
    <source>
        <strain evidence="3 4">WGZ8</strain>
    </source>
</reference>
<dbReference type="Pfam" id="PF10947">
    <property type="entry name" value="DUF2628"/>
    <property type="match status" value="1"/>
</dbReference>
<feature type="region of interest" description="Disordered" evidence="1">
    <location>
        <begin position="130"/>
        <end position="165"/>
    </location>
</feature>
<keyword evidence="2" id="KW-0472">Membrane</keyword>
<keyword evidence="2" id="KW-0812">Transmembrane</keyword>
<evidence type="ECO:0000313" key="3">
    <source>
        <dbReference type="EMBL" id="MBZ6077043.1"/>
    </source>
</evidence>
<name>A0ABS7VNC4_9HYPH</name>
<keyword evidence="4" id="KW-1185">Reference proteome</keyword>
<evidence type="ECO:0000256" key="2">
    <source>
        <dbReference type="SAM" id="Phobius"/>
    </source>
</evidence>
<feature type="transmembrane region" description="Helical" evidence="2">
    <location>
        <begin position="47"/>
        <end position="68"/>
    </location>
</feature>
<dbReference type="InterPro" id="IPR024399">
    <property type="entry name" value="DUF2628"/>
</dbReference>
<dbReference type="RefSeq" id="WP_224313365.1">
    <property type="nucleotide sequence ID" value="NZ_JAIRBM010000008.1"/>
</dbReference>
<protein>
    <submittedName>
        <fullName evidence="3">DUF2628 domain-containing protein</fullName>
    </submittedName>
</protein>
<keyword evidence="2" id="KW-1133">Transmembrane helix</keyword>